<keyword evidence="2" id="KW-0472">Membrane</keyword>
<organism evidence="3 4">
    <name type="scientific">Maribellus comscasis</name>
    <dbReference type="NCBI Taxonomy" id="2681766"/>
    <lineage>
        <taxon>Bacteria</taxon>
        <taxon>Pseudomonadati</taxon>
        <taxon>Bacteroidota</taxon>
        <taxon>Bacteroidia</taxon>
        <taxon>Marinilabiliales</taxon>
        <taxon>Prolixibacteraceae</taxon>
        <taxon>Maribellus</taxon>
    </lineage>
</organism>
<evidence type="ECO:0000313" key="3">
    <source>
        <dbReference type="EMBL" id="QGY46530.1"/>
    </source>
</evidence>
<dbReference type="Proteomes" id="UP000428260">
    <property type="component" value="Chromosome"/>
</dbReference>
<feature type="region of interest" description="Disordered" evidence="1">
    <location>
        <begin position="643"/>
        <end position="663"/>
    </location>
</feature>
<dbReference type="KEGG" id="mcos:GM418_23565"/>
<name>A0A6I6JZF1_9BACT</name>
<accession>A0A6I6JZF1</accession>
<keyword evidence="2" id="KW-0812">Transmembrane</keyword>
<keyword evidence="2" id="KW-1133">Transmembrane helix</keyword>
<reference evidence="3 4" key="1">
    <citation type="submission" date="2019-11" db="EMBL/GenBank/DDBJ databases">
        <authorList>
            <person name="Zheng R.K."/>
            <person name="Sun C.M."/>
        </authorList>
    </citation>
    <scope>NUCLEOTIDE SEQUENCE [LARGE SCALE GENOMIC DNA]</scope>
    <source>
        <strain evidence="3 4">WC007</strain>
    </source>
</reference>
<evidence type="ECO:0000313" key="4">
    <source>
        <dbReference type="Proteomes" id="UP000428260"/>
    </source>
</evidence>
<proteinExistence type="predicted"/>
<evidence type="ECO:0000256" key="1">
    <source>
        <dbReference type="SAM" id="MobiDB-lite"/>
    </source>
</evidence>
<sequence length="1822" mass="199921">METQQISTTLKGLIGHLKIESAEDQKKLNQLKTSLSKSVIEKDQSMPRQKEFSIEKSDLFSDDTISDIQKKSISNIIKTRTKTKFEASYKVFRREVPVREQLLYNSVADWAAGSKVDHSIGPLTGPDGRQFWYDFYPIEKLVTLYMKGVADPILLFKIKQNTRLTTASPNVRVRASLTRTYTLVKGSIWINTKFLAPNAPAGTYTGLTISGGKITLSQAPQTINNKLTVASSTNVNVLLDLEQPQDADADANSPYGKDARNAQLQLPETLQFHFSGNGRTIDSVGDASWNLYGQKMTFKWIANQQTVYDTSLQRIFFPFKPSGQNITIKQNQSDFHFLDLNKKAAIQKSGWVLPVATIDVSQPTAAAGIGEMFVRCKEGLSNKWVGLKGGSFALNEPGFLVGPGQIMIADLAAGNPHASQLLKLWKEDSNQTETSVNLSFSGSAPFFYVSNGNGNELLMTYSNADFRIDRPVKVNGEPPLVRSLDSLLIIAAGTNNRLVYLYDNNLILDDAQLNNQDPVIPEQMALALTNALFKVTQPNGCLLFGNLGEDFDKVEKGFLFLTFGLLAYIPTLPDPYAANLGVLQRQIRGTTKGITGAVSGSQQINAWLVCRTAWSVSSDENKMDDVFVSFHFASLNNQFGDISLDPPKTDEPSNPEPESPVAPVGNINIKAVKVSGIISKTDTPVSRLSGLNLSNTLSGTRKLTSTFKNVTSDRGLTEIDAAASESAVALPKRLPDYEEEWDKDTLRYRRDLFALLDVSTNADLFGISFDLLMRKDFRVTTGTNAATGETVSSFFPVQVDGMDVVSAGANVKAFTVPQISWEPVFNLSPPAPPPDGPVPGDPAGGFNYYPNDGGPTRILNNSGEKVTLAPLPVTSFLVNKRDTESDFKAFSFFTLPFGMKSVALLSEKYVYNNVPRDGGDLNKLKVSFDNEIHSGLQLKMDAGIPLREGDSKMFMGTTVQINNILDFAGNETGNSTLGGSVTSIFNREFFYDTNYPFELFKQRGVPVTRMDLSGYGASMFSNWLNTKAAIAETSQAKFDVFVGRCSHEIIQVKSILYPWAIKVVRTITLFRVNSGYVYRFDSGWRAESDGKFDFRYFTYENNPNFPGGTPENPEPQLISKEQFAEFEIHPGLVKALYNISNIIETNEVEPFNENVTFDKSVDQLGVEINTPKNYDIELQPVYFDADVDVEGVVSGMVTKPTSDGDKKVVPSKRILGFVQLGPKGFPLNNTALRLLITRQGTIGGSIDCEVNLVDSTQKMRLSRFDFNNSFAGNGTDPTFCVAGRGNVLLPKEGSWSMVKHERANGDVSPVPENLSIPVIREGKIVKNGNTVKIDPATPVTKVLTRMAEPAELLRQPVSNTINYGLLQSTDTQKALFLTPSFKKNTKKLLSKTPPLFVDAFRIVNTKGIFPNIGEAENFAGDVLGEAILMKKGGNFPFNISNLQDLGKDVFELMDIQDTINNVKQQGLQLLHNPEDAFDLPTEFELIDVGDGNFRIYIEYDKKDKNGNVEQSGELDFDINSVAESWKGKMNNIGLVIDLAGIKRLMTIRGNWDSENGKEATYPKPDLEFAPELDPLVDLLEILQSLQEGDYGEAVQNGLKLAMSNKAGSWEYKFEASKEIPVIRFPVPDAVYNDPNTPFKLEAGLKIGAYFNAALKVTTDANELLPSAGGVLGFYARLSVMCVSVSAATVYAIGQANVDIAADTKIGPSLRMKFGFGAQIVVGLPVAGNVSILFVVGAEIFIASGIVQVSAFMLFEGHAEILGGIVSITIRIEAKGTYSKKALGSGGSRTDLQCQVTFGLDISIAFIINISFTESWQEQRQIA</sequence>
<evidence type="ECO:0000256" key="2">
    <source>
        <dbReference type="SAM" id="Phobius"/>
    </source>
</evidence>
<feature type="transmembrane region" description="Helical" evidence="2">
    <location>
        <begin position="1748"/>
        <end position="1769"/>
    </location>
</feature>
<keyword evidence="4" id="KW-1185">Reference proteome</keyword>
<dbReference type="RefSeq" id="WP_158869661.1">
    <property type="nucleotide sequence ID" value="NZ_CP046401.1"/>
</dbReference>
<dbReference type="EMBL" id="CP046401">
    <property type="protein sequence ID" value="QGY46530.1"/>
    <property type="molecule type" value="Genomic_DNA"/>
</dbReference>
<feature type="transmembrane region" description="Helical" evidence="2">
    <location>
        <begin position="1673"/>
        <end position="1692"/>
    </location>
</feature>
<protein>
    <submittedName>
        <fullName evidence="3">Uncharacterized protein</fullName>
    </submittedName>
</protein>
<feature type="transmembrane region" description="Helical" evidence="2">
    <location>
        <begin position="1713"/>
        <end position="1742"/>
    </location>
</feature>
<gene>
    <name evidence="3" type="ORF">GM418_23565</name>
</gene>